<dbReference type="Proteomes" id="UP000542674">
    <property type="component" value="Unassembled WGS sequence"/>
</dbReference>
<evidence type="ECO:0000313" key="2">
    <source>
        <dbReference type="EMBL" id="MBB4969019.1"/>
    </source>
</evidence>
<dbReference type="Pfam" id="PF01636">
    <property type="entry name" value="APH"/>
    <property type="match status" value="1"/>
</dbReference>
<evidence type="ECO:0000259" key="1">
    <source>
        <dbReference type="Pfam" id="PF01636"/>
    </source>
</evidence>
<name>A0A7W7WYY7_9PSEU</name>
<dbReference type="SUPFAM" id="SSF56112">
    <property type="entry name" value="Protein kinase-like (PK-like)"/>
    <property type="match status" value="1"/>
</dbReference>
<dbReference type="InterPro" id="IPR002575">
    <property type="entry name" value="Aminoglycoside_PTrfase"/>
</dbReference>
<dbReference type="Gene3D" id="3.90.1200.10">
    <property type="match status" value="1"/>
</dbReference>
<protein>
    <recommendedName>
        <fullName evidence="1">Aminoglycoside phosphotransferase domain-containing protein</fullName>
    </recommendedName>
</protein>
<feature type="domain" description="Aminoglycoside phosphotransferase" evidence="1">
    <location>
        <begin position="34"/>
        <end position="243"/>
    </location>
</feature>
<evidence type="ECO:0000313" key="3">
    <source>
        <dbReference type="Proteomes" id="UP000542674"/>
    </source>
</evidence>
<keyword evidence="3" id="KW-1185">Reference proteome</keyword>
<dbReference type="AlphaFoldDB" id="A0A7W7WYY7"/>
<dbReference type="RefSeq" id="WP_184674737.1">
    <property type="nucleotide sequence ID" value="NZ_BAABAI010000043.1"/>
</dbReference>
<accession>A0A7W7WYY7</accession>
<comment type="caution">
    <text evidence="2">The sequence shown here is derived from an EMBL/GenBank/DDBJ whole genome shotgun (WGS) entry which is preliminary data.</text>
</comment>
<reference evidence="2 3" key="1">
    <citation type="submission" date="2020-08" db="EMBL/GenBank/DDBJ databases">
        <title>Sequencing the genomes of 1000 actinobacteria strains.</title>
        <authorList>
            <person name="Klenk H.-P."/>
        </authorList>
    </citation>
    <scope>NUCLEOTIDE SEQUENCE [LARGE SCALE GENOMIC DNA]</scope>
    <source>
        <strain evidence="2 3">DSM 45084</strain>
    </source>
</reference>
<dbReference type="EMBL" id="JACHJS010000001">
    <property type="protein sequence ID" value="MBB4969019.1"/>
    <property type="molecule type" value="Genomic_DNA"/>
</dbReference>
<organism evidence="2 3">
    <name type="scientific">Saccharothrix violaceirubra</name>
    <dbReference type="NCBI Taxonomy" id="413306"/>
    <lineage>
        <taxon>Bacteria</taxon>
        <taxon>Bacillati</taxon>
        <taxon>Actinomycetota</taxon>
        <taxon>Actinomycetes</taxon>
        <taxon>Pseudonocardiales</taxon>
        <taxon>Pseudonocardiaceae</taxon>
        <taxon>Saccharothrix</taxon>
    </lineage>
</organism>
<sequence length="291" mass="31865">MANRREWDQVPEPVRAAVESRIGAVLTAESPSAGRSSELSVTLTTDSGRVFCKGVTDGSSLAWMHRNERAVSPFLPERLAARLLWDIEVDGWLVLGFEHVAGRHADLSPDSPDLPLIADAVEEIGRTAPPPESVARRPMAAQWAQAMKTETALPPPADADPWSIANAGRLVSWAAHAPDHMTGDGLVHSDLHPLNFLVSDRTRVIDWAWWRTGAAWIDPAFLVIRLIAAGHEPEAAEKWAGRFDGFAAAPPDALTAFAASVLRLWERRFPTTDTTDAARRWARHRVPAPGR</sequence>
<proteinExistence type="predicted"/>
<dbReference type="InterPro" id="IPR011009">
    <property type="entry name" value="Kinase-like_dom_sf"/>
</dbReference>
<gene>
    <name evidence="2" type="ORF">F4559_006378</name>
</gene>